<proteinExistence type="predicted"/>
<dbReference type="EMBL" id="JARBJD010000128">
    <property type="protein sequence ID" value="KAK2950890.1"/>
    <property type="molecule type" value="Genomic_DNA"/>
</dbReference>
<sequence>MFVDTIIVLLVSSPKYIARDTLFLVDQCLQSCSPSYCLALISSKLLTRILSTPRLNTLSVVADKRTLNNILILLNFGAELSSIKRIQSLSTASNTNPEDLGVLVLQEVLIPMEPSLIQISRNHRLLSWSDDYNEITHVMLRLFKASAFHQPTLTFLCSSHIPMAFQSLLSKVEHEVTHQLIIWHMFKRITAWKANGVEIWSRGRVLLQTLESEGFFEGLEQTLLHDKSTRDGKTVRITHNKRQVTR</sequence>
<evidence type="ECO:0000313" key="1">
    <source>
        <dbReference type="EMBL" id="KAK2950890.1"/>
    </source>
</evidence>
<accession>A0ABQ9XL75</accession>
<comment type="caution">
    <text evidence="1">The sequence shown here is derived from an EMBL/GenBank/DDBJ whole genome shotgun (WGS) entry which is preliminary data.</text>
</comment>
<evidence type="ECO:0000313" key="2">
    <source>
        <dbReference type="Proteomes" id="UP001281761"/>
    </source>
</evidence>
<reference evidence="1 2" key="1">
    <citation type="journal article" date="2022" name="bioRxiv">
        <title>Genomics of Preaxostyla Flagellates Illuminates Evolutionary Transitions and the Path Towards Mitochondrial Loss.</title>
        <authorList>
            <person name="Novak L.V.F."/>
            <person name="Treitli S.C."/>
            <person name="Pyrih J."/>
            <person name="Halakuc P."/>
            <person name="Pipaliya S.V."/>
            <person name="Vacek V."/>
            <person name="Brzon O."/>
            <person name="Soukal P."/>
            <person name="Eme L."/>
            <person name="Dacks J.B."/>
            <person name="Karnkowska A."/>
            <person name="Elias M."/>
            <person name="Hampl V."/>
        </authorList>
    </citation>
    <scope>NUCLEOTIDE SEQUENCE [LARGE SCALE GENOMIC DNA]</scope>
    <source>
        <strain evidence="1">NAU3</strain>
        <tissue evidence="1">Gut</tissue>
    </source>
</reference>
<protein>
    <submittedName>
        <fullName evidence="1">Uncharacterized protein</fullName>
    </submittedName>
</protein>
<organism evidence="1 2">
    <name type="scientific">Blattamonas nauphoetae</name>
    <dbReference type="NCBI Taxonomy" id="2049346"/>
    <lineage>
        <taxon>Eukaryota</taxon>
        <taxon>Metamonada</taxon>
        <taxon>Preaxostyla</taxon>
        <taxon>Oxymonadida</taxon>
        <taxon>Blattamonas</taxon>
    </lineage>
</organism>
<name>A0ABQ9XL75_9EUKA</name>
<gene>
    <name evidence="1" type="ORF">BLNAU_14192</name>
</gene>
<keyword evidence="2" id="KW-1185">Reference proteome</keyword>
<dbReference type="Proteomes" id="UP001281761">
    <property type="component" value="Unassembled WGS sequence"/>
</dbReference>